<protein>
    <submittedName>
        <fullName evidence="2">Uncharacterized protein</fullName>
    </submittedName>
</protein>
<sequence>MAFWRRSPVATRILDCGTSKKRSIASLGWTRLVDYFVSIRQFRWTMTVNKDQLFSTSSDLKKILLTTKKDDTGRK</sequence>
<evidence type="ECO:0000313" key="1">
    <source>
        <dbReference type="Proteomes" id="UP000887574"/>
    </source>
</evidence>
<name>A0A915DJH5_9BILA</name>
<dbReference type="AlphaFoldDB" id="A0A915DJH5"/>
<evidence type="ECO:0000313" key="2">
    <source>
        <dbReference type="WBParaSite" id="jg20122"/>
    </source>
</evidence>
<organism evidence="1 2">
    <name type="scientific">Ditylenchus dipsaci</name>
    <dbReference type="NCBI Taxonomy" id="166011"/>
    <lineage>
        <taxon>Eukaryota</taxon>
        <taxon>Metazoa</taxon>
        <taxon>Ecdysozoa</taxon>
        <taxon>Nematoda</taxon>
        <taxon>Chromadorea</taxon>
        <taxon>Rhabditida</taxon>
        <taxon>Tylenchina</taxon>
        <taxon>Tylenchomorpha</taxon>
        <taxon>Sphaerularioidea</taxon>
        <taxon>Anguinidae</taxon>
        <taxon>Anguininae</taxon>
        <taxon>Ditylenchus</taxon>
    </lineage>
</organism>
<proteinExistence type="predicted"/>
<accession>A0A915DJH5</accession>
<dbReference type="WBParaSite" id="jg20122">
    <property type="protein sequence ID" value="jg20122"/>
    <property type="gene ID" value="jg20122"/>
</dbReference>
<reference evidence="2" key="1">
    <citation type="submission" date="2022-11" db="UniProtKB">
        <authorList>
            <consortium name="WormBaseParasite"/>
        </authorList>
    </citation>
    <scope>IDENTIFICATION</scope>
</reference>
<keyword evidence="1" id="KW-1185">Reference proteome</keyword>
<dbReference type="Proteomes" id="UP000887574">
    <property type="component" value="Unplaced"/>
</dbReference>